<organism evidence="2 3">
    <name type="scientific">Lineolata rhizophorae</name>
    <dbReference type="NCBI Taxonomy" id="578093"/>
    <lineage>
        <taxon>Eukaryota</taxon>
        <taxon>Fungi</taxon>
        <taxon>Dikarya</taxon>
        <taxon>Ascomycota</taxon>
        <taxon>Pezizomycotina</taxon>
        <taxon>Dothideomycetes</taxon>
        <taxon>Dothideomycetes incertae sedis</taxon>
        <taxon>Lineolatales</taxon>
        <taxon>Lineolataceae</taxon>
        <taxon>Lineolata</taxon>
    </lineage>
</organism>
<proteinExistence type="predicted"/>
<dbReference type="EMBL" id="MU001684">
    <property type="protein sequence ID" value="KAF2456059.1"/>
    <property type="molecule type" value="Genomic_DNA"/>
</dbReference>
<reference evidence="2" key="1">
    <citation type="journal article" date="2020" name="Stud. Mycol.">
        <title>101 Dothideomycetes genomes: a test case for predicting lifestyles and emergence of pathogens.</title>
        <authorList>
            <person name="Haridas S."/>
            <person name="Albert R."/>
            <person name="Binder M."/>
            <person name="Bloem J."/>
            <person name="Labutti K."/>
            <person name="Salamov A."/>
            <person name="Andreopoulos B."/>
            <person name="Baker S."/>
            <person name="Barry K."/>
            <person name="Bills G."/>
            <person name="Bluhm B."/>
            <person name="Cannon C."/>
            <person name="Castanera R."/>
            <person name="Culley D."/>
            <person name="Daum C."/>
            <person name="Ezra D."/>
            <person name="Gonzalez J."/>
            <person name="Henrissat B."/>
            <person name="Kuo A."/>
            <person name="Liang C."/>
            <person name="Lipzen A."/>
            <person name="Lutzoni F."/>
            <person name="Magnuson J."/>
            <person name="Mondo S."/>
            <person name="Nolan M."/>
            <person name="Ohm R."/>
            <person name="Pangilinan J."/>
            <person name="Park H.-J."/>
            <person name="Ramirez L."/>
            <person name="Alfaro M."/>
            <person name="Sun H."/>
            <person name="Tritt A."/>
            <person name="Yoshinaga Y."/>
            <person name="Zwiers L.-H."/>
            <person name="Turgeon B."/>
            <person name="Goodwin S."/>
            <person name="Spatafora J."/>
            <person name="Crous P."/>
            <person name="Grigoriev I."/>
        </authorList>
    </citation>
    <scope>NUCLEOTIDE SEQUENCE</scope>
    <source>
        <strain evidence="2">ATCC 16933</strain>
    </source>
</reference>
<name>A0A6A6NWH8_9PEZI</name>
<evidence type="ECO:0000313" key="2">
    <source>
        <dbReference type="EMBL" id="KAF2456059.1"/>
    </source>
</evidence>
<accession>A0A6A6NWH8</accession>
<evidence type="ECO:0000256" key="1">
    <source>
        <dbReference type="SAM" id="MobiDB-lite"/>
    </source>
</evidence>
<feature type="region of interest" description="Disordered" evidence="1">
    <location>
        <begin position="67"/>
        <end position="125"/>
    </location>
</feature>
<sequence length="199" mass="21431">MVRAAVLDVSVLLPLYNVPTDPARNRPSAIGLTLVLGVSRTRPRPARPLCLFSLSHTHTLSLGSADHRHYRHYPPTHNQPEPPRPRDAPTTADGRAAVHRSTPRRSAGNAPRTRNAARLRGPCGVPSGREGRRIVAIAPFRTWAGAGWAGARIGPGSVGLAWLVYLGGRVGALKVGCGGRSCLSKPGSSLRRRSCVWWR</sequence>
<dbReference type="Proteomes" id="UP000799766">
    <property type="component" value="Unassembled WGS sequence"/>
</dbReference>
<dbReference type="AlphaFoldDB" id="A0A6A6NWH8"/>
<protein>
    <submittedName>
        <fullName evidence="2">Uncharacterized protein</fullName>
    </submittedName>
</protein>
<gene>
    <name evidence="2" type="ORF">BDY21DRAFT_55383</name>
</gene>
<keyword evidence="3" id="KW-1185">Reference proteome</keyword>
<evidence type="ECO:0000313" key="3">
    <source>
        <dbReference type="Proteomes" id="UP000799766"/>
    </source>
</evidence>